<dbReference type="SUPFAM" id="SSF52980">
    <property type="entry name" value="Restriction endonuclease-like"/>
    <property type="match status" value="1"/>
</dbReference>
<sequence>MGSPQQGPGEKMAKIRGVNTKSEILLRKAVWGLGIRSRKNDPRLPG</sequence>
<gene>
    <name evidence="7" type="ORF">DSL64_03670</name>
</gene>
<dbReference type="GO" id="GO:0006298">
    <property type="term" value="P:mismatch repair"/>
    <property type="evidence" value="ECO:0007669"/>
    <property type="project" value="InterPro"/>
</dbReference>
<name>A0A3D8YFV0_9BACT</name>
<dbReference type="InterPro" id="IPR004603">
    <property type="entry name" value="DNA_mismatch_endonuc_vsr"/>
</dbReference>
<organism evidence="7 8">
    <name type="scientific">Dyadobacter luteus</name>
    <dbReference type="NCBI Taxonomy" id="2259619"/>
    <lineage>
        <taxon>Bacteria</taxon>
        <taxon>Pseudomonadati</taxon>
        <taxon>Bacteroidota</taxon>
        <taxon>Cytophagia</taxon>
        <taxon>Cytophagales</taxon>
        <taxon>Spirosomataceae</taxon>
        <taxon>Dyadobacter</taxon>
    </lineage>
</organism>
<dbReference type="Proteomes" id="UP000256373">
    <property type="component" value="Unassembled WGS sequence"/>
</dbReference>
<proteinExistence type="inferred from homology"/>
<keyword evidence="8" id="KW-1185">Reference proteome</keyword>
<evidence type="ECO:0000256" key="3">
    <source>
        <dbReference type="ARBA" id="ARBA00022763"/>
    </source>
</evidence>
<evidence type="ECO:0000313" key="7">
    <source>
        <dbReference type="EMBL" id="REA63552.1"/>
    </source>
</evidence>
<keyword evidence="3" id="KW-0227">DNA damage</keyword>
<accession>A0A3D8YFV0</accession>
<evidence type="ECO:0000256" key="6">
    <source>
        <dbReference type="ARBA" id="ARBA00029466"/>
    </source>
</evidence>
<keyword evidence="2" id="KW-0255">Endonuclease</keyword>
<keyword evidence="1" id="KW-0540">Nuclease</keyword>
<dbReference type="EMBL" id="QNUL01000002">
    <property type="protein sequence ID" value="REA63552.1"/>
    <property type="molecule type" value="Genomic_DNA"/>
</dbReference>
<dbReference type="AlphaFoldDB" id="A0A3D8YFV0"/>
<comment type="caution">
    <text evidence="7">The sequence shown here is derived from an EMBL/GenBank/DDBJ whole genome shotgun (WGS) entry which is preliminary data.</text>
</comment>
<dbReference type="Pfam" id="PF03852">
    <property type="entry name" value="Vsr"/>
    <property type="match status" value="1"/>
</dbReference>
<comment type="similarity">
    <text evidence="6">Belongs to the Vsr family.</text>
</comment>
<dbReference type="OrthoDB" id="9801520at2"/>
<evidence type="ECO:0000256" key="2">
    <source>
        <dbReference type="ARBA" id="ARBA00022759"/>
    </source>
</evidence>
<dbReference type="InterPro" id="IPR011335">
    <property type="entry name" value="Restrct_endonuc-II-like"/>
</dbReference>
<reference evidence="7 8" key="1">
    <citation type="submission" date="2018-07" db="EMBL/GenBank/DDBJ databases">
        <title>Dyadobacter roseus sp. nov., isolated from rose rhizosphere soil.</title>
        <authorList>
            <person name="Chen L."/>
        </authorList>
    </citation>
    <scope>NUCLEOTIDE SEQUENCE [LARGE SCALE GENOMIC DNA]</scope>
    <source>
        <strain evidence="7 8">RS19</strain>
    </source>
</reference>
<protein>
    <submittedName>
        <fullName evidence="7">Uncharacterized protein</fullName>
    </submittedName>
</protein>
<dbReference type="GO" id="GO:0004519">
    <property type="term" value="F:endonuclease activity"/>
    <property type="evidence" value="ECO:0007669"/>
    <property type="project" value="UniProtKB-KW"/>
</dbReference>
<evidence type="ECO:0000313" key="8">
    <source>
        <dbReference type="Proteomes" id="UP000256373"/>
    </source>
</evidence>
<evidence type="ECO:0000256" key="4">
    <source>
        <dbReference type="ARBA" id="ARBA00022801"/>
    </source>
</evidence>
<keyword evidence="4" id="KW-0378">Hydrolase</keyword>
<keyword evidence="5" id="KW-0234">DNA repair</keyword>
<evidence type="ECO:0000256" key="1">
    <source>
        <dbReference type="ARBA" id="ARBA00022722"/>
    </source>
</evidence>
<evidence type="ECO:0000256" key="5">
    <source>
        <dbReference type="ARBA" id="ARBA00023204"/>
    </source>
</evidence>
<dbReference type="GO" id="GO:0016787">
    <property type="term" value="F:hydrolase activity"/>
    <property type="evidence" value="ECO:0007669"/>
    <property type="project" value="UniProtKB-KW"/>
</dbReference>